<protein>
    <submittedName>
        <fullName evidence="1">Uncharacterized protein</fullName>
    </submittedName>
</protein>
<dbReference type="RefSeq" id="WP_195130382.1">
    <property type="nucleotide sequence ID" value="NZ_JADLQX010000011.1"/>
</dbReference>
<accession>A0ABS0CR46</accession>
<proteinExistence type="predicted"/>
<evidence type="ECO:0000313" key="2">
    <source>
        <dbReference type="Proteomes" id="UP000702209"/>
    </source>
</evidence>
<name>A0ABS0CR46_9NOCA</name>
<reference evidence="1 2" key="1">
    <citation type="submission" date="2020-10" db="EMBL/GenBank/DDBJ databases">
        <title>Identification of Nocardia species via Next-generation sequencing and recognition of intraspecies genetic diversity.</title>
        <authorList>
            <person name="Li P."/>
            <person name="Li P."/>
            <person name="Lu B."/>
        </authorList>
    </citation>
    <scope>NUCLEOTIDE SEQUENCE [LARGE SCALE GENOMIC DNA]</scope>
    <source>
        <strain evidence="1 2">BJ06-0157</strain>
    </source>
</reference>
<sequence length="69" mass="7581">MHSLAIYQLVAMCDVAAHQVPLAPFSIEQAHTVMRYHVACRAKRCPRKAAALDTLVRAGRVVPSATKPR</sequence>
<comment type="caution">
    <text evidence="1">The sequence shown here is derived from an EMBL/GenBank/DDBJ whole genome shotgun (WGS) entry which is preliminary data.</text>
</comment>
<organism evidence="1 2">
    <name type="scientific">Nocardia amamiensis</name>
    <dbReference type="NCBI Taxonomy" id="404578"/>
    <lineage>
        <taxon>Bacteria</taxon>
        <taxon>Bacillati</taxon>
        <taxon>Actinomycetota</taxon>
        <taxon>Actinomycetes</taxon>
        <taxon>Mycobacteriales</taxon>
        <taxon>Nocardiaceae</taxon>
        <taxon>Nocardia</taxon>
    </lineage>
</organism>
<keyword evidence="2" id="KW-1185">Reference proteome</keyword>
<evidence type="ECO:0000313" key="1">
    <source>
        <dbReference type="EMBL" id="MBF6299089.1"/>
    </source>
</evidence>
<dbReference type="EMBL" id="JADLQX010000011">
    <property type="protein sequence ID" value="MBF6299089.1"/>
    <property type="molecule type" value="Genomic_DNA"/>
</dbReference>
<gene>
    <name evidence="1" type="ORF">IU459_16285</name>
</gene>
<dbReference type="Proteomes" id="UP000702209">
    <property type="component" value="Unassembled WGS sequence"/>
</dbReference>